<sequence>MPFGECTITLQYVAYHLGLPIDGEPVSGCLPDFENLMENERPAWVWFRELFGELPPQNKVKQMTVCYTWFHERFRVLPTDASEETVPVCGQERKPGSPSLVALFGIAGRLGWATHLPRNDAGDQRMVSARISLDRLHVRDVSRLVIPLTSSRSCLLLWSNLTLPSPIQFVWEPYSSPEVAAVVHLEEGDSPTNSSLHKSWQPTKVYEFEKTFIDRGWL</sequence>
<gene>
    <name evidence="1" type="ORF">Ahy_A03g014432</name>
</gene>
<proteinExistence type="predicted"/>
<organism evidence="1 2">
    <name type="scientific">Arachis hypogaea</name>
    <name type="common">Peanut</name>
    <dbReference type="NCBI Taxonomy" id="3818"/>
    <lineage>
        <taxon>Eukaryota</taxon>
        <taxon>Viridiplantae</taxon>
        <taxon>Streptophyta</taxon>
        <taxon>Embryophyta</taxon>
        <taxon>Tracheophyta</taxon>
        <taxon>Spermatophyta</taxon>
        <taxon>Magnoliopsida</taxon>
        <taxon>eudicotyledons</taxon>
        <taxon>Gunneridae</taxon>
        <taxon>Pentapetalae</taxon>
        <taxon>rosids</taxon>
        <taxon>fabids</taxon>
        <taxon>Fabales</taxon>
        <taxon>Fabaceae</taxon>
        <taxon>Papilionoideae</taxon>
        <taxon>50 kb inversion clade</taxon>
        <taxon>dalbergioids sensu lato</taxon>
        <taxon>Dalbergieae</taxon>
        <taxon>Pterocarpus clade</taxon>
        <taxon>Arachis</taxon>
    </lineage>
</organism>
<evidence type="ECO:0000313" key="2">
    <source>
        <dbReference type="Proteomes" id="UP000289738"/>
    </source>
</evidence>
<name>A0A445DXN4_ARAHY</name>
<dbReference type="EMBL" id="SDMP01000003">
    <property type="protein sequence ID" value="RYR67958.1"/>
    <property type="molecule type" value="Genomic_DNA"/>
</dbReference>
<protein>
    <recommendedName>
        <fullName evidence="3">Aminotransferase-like plant mobile domain-containing protein</fullName>
    </recommendedName>
</protein>
<reference evidence="1 2" key="1">
    <citation type="submission" date="2019-01" db="EMBL/GenBank/DDBJ databases">
        <title>Sequencing of cultivated peanut Arachis hypogaea provides insights into genome evolution and oil improvement.</title>
        <authorList>
            <person name="Chen X."/>
        </authorList>
    </citation>
    <scope>NUCLEOTIDE SEQUENCE [LARGE SCALE GENOMIC DNA]</scope>
    <source>
        <strain evidence="2">cv. Fuhuasheng</strain>
        <tissue evidence="1">Leaves</tissue>
    </source>
</reference>
<dbReference type="AlphaFoldDB" id="A0A445DXN4"/>
<keyword evidence="2" id="KW-1185">Reference proteome</keyword>
<evidence type="ECO:0000313" key="1">
    <source>
        <dbReference type="EMBL" id="RYR67958.1"/>
    </source>
</evidence>
<accession>A0A445DXN4</accession>
<evidence type="ECO:0008006" key="3">
    <source>
        <dbReference type="Google" id="ProtNLM"/>
    </source>
</evidence>
<comment type="caution">
    <text evidence="1">The sequence shown here is derived from an EMBL/GenBank/DDBJ whole genome shotgun (WGS) entry which is preliminary data.</text>
</comment>
<dbReference type="Proteomes" id="UP000289738">
    <property type="component" value="Chromosome A03"/>
</dbReference>